<keyword evidence="1" id="KW-0378">Hydrolase</keyword>
<evidence type="ECO:0000313" key="1">
    <source>
        <dbReference type="EMBL" id="CAC5413421.1"/>
    </source>
</evidence>
<protein>
    <submittedName>
        <fullName evidence="1">TatD</fullName>
        <ecNumber evidence="1">3.1.21.-</ecNumber>
    </submittedName>
</protein>
<gene>
    <name evidence="1" type="ORF">MCOR_46311</name>
</gene>
<reference evidence="1 2" key="1">
    <citation type="submission" date="2020-06" db="EMBL/GenBank/DDBJ databases">
        <authorList>
            <person name="Li R."/>
            <person name="Bekaert M."/>
        </authorList>
    </citation>
    <scope>NUCLEOTIDE SEQUENCE [LARGE SCALE GENOMIC DNA]</scope>
    <source>
        <strain evidence="2">wild</strain>
    </source>
</reference>
<dbReference type="EC" id="3.1.21.-" evidence="1"/>
<dbReference type="SUPFAM" id="SSF51556">
    <property type="entry name" value="Metallo-dependent hydrolases"/>
    <property type="match status" value="1"/>
</dbReference>
<dbReference type="GO" id="GO:0016787">
    <property type="term" value="F:hydrolase activity"/>
    <property type="evidence" value="ECO:0007669"/>
    <property type="project" value="UniProtKB-KW"/>
</dbReference>
<evidence type="ECO:0000313" key="2">
    <source>
        <dbReference type="Proteomes" id="UP000507470"/>
    </source>
</evidence>
<proteinExistence type="predicted"/>
<dbReference type="Proteomes" id="UP000507470">
    <property type="component" value="Unassembled WGS sequence"/>
</dbReference>
<dbReference type="EMBL" id="CACVKT020008135">
    <property type="protein sequence ID" value="CAC5413421.1"/>
    <property type="molecule type" value="Genomic_DNA"/>
</dbReference>
<organism evidence="1 2">
    <name type="scientific">Mytilus coruscus</name>
    <name type="common">Sea mussel</name>
    <dbReference type="NCBI Taxonomy" id="42192"/>
    <lineage>
        <taxon>Eukaryota</taxon>
        <taxon>Metazoa</taxon>
        <taxon>Spiralia</taxon>
        <taxon>Lophotrochozoa</taxon>
        <taxon>Mollusca</taxon>
        <taxon>Bivalvia</taxon>
        <taxon>Autobranchia</taxon>
        <taxon>Pteriomorphia</taxon>
        <taxon>Mytilida</taxon>
        <taxon>Mytiloidea</taxon>
        <taxon>Mytilidae</taxon>
        <taxon>Mytilinae</taxon>
        <taxon>Mytilus</taxon>
    </lineage>
</organism>
<keyword evidence="2" id="KW-1185">Reference proteome</keyword>
<dbReference type="InterPro" id="IPR032466">
    <property type="entry name" value="Metal_Hydrolase"/>
</dbReference>
<dbReference type="Gene3D" id="3.20.20.140">
    <property type="entry name" value="Metal-dependent hydrolases"/>
    <property type="match status" value="1"/>
</dbReference>
<name>A0A6J8E348_MYTCO</name>
<sequence length="279" mass="31139">MIVNTAAMITHVNEKLMPEDIEGSETVTLHGLDEQLVIGKIIRDTLLNIGVHFGAIASSVLVSHVVEKGKCCPVTNLNDGNRYIRIKKGTPIGNLEEVDIIKEETSEENENLIPDVKRGIIETQSQVLTAPGQYPEEMNVLLSICNWGSRSVQVGTAQSVYVSFGFHSHIAARGVSLKQLEDLDYLLWNYKCVEVGQIGLDFTTRLECKRCHTRWHTPEQCQQQTRDCQEKALLKMLQIAQRRLVEPVVLLLADPGFSKRDGAAHEKKNDSADKIVLKA</sequence>
<dbReference type="OrthoDB" id="6142500at2759"/>
<accession>A0A6J8E348</accession>
<dbReference type="AlphaFoldDB" id="A0A6J8E348"/>